<dbReference type="EMBL" id="JBAKAZ010000020">
    <property type="protein sequence ID" value="MEL0629357.1"/>
    <property type="molecule type" value="Genomic_DNA"/>
</dbReference>
<dbReference type="PROSITE" id="PS50043">
    <property type="entry name" value="HTH_LUXR_2"/>
    <property type="match status" value="1"/>
</dbReference>
<dbReference type="Proteomes" id="UP001369082">
    <property type="component" value="Unassembled WGS sequence"/>
</dbReference>
<feature type="modified residue" description="4-aspartylphosphate" evidence="3">
    <location>
        <position position="52"/>
    </location>
</feature>
<evidence type="ECO:0000256" key="2">
    <source>
        <dbReference type="ARBA" id="ARBA00023125"/>
    </source>
</evidence>
<keyword evidence="1 3" id="KW-0597">Phosphoprotein</keyword>
<evidence type="ECO:0000256" key="1">
    <source>
        <dbReference type="ARBA" id="ARBA00022553"/>
    </source>
</evidence>
<reference evidence="6 7" key="1">
    <citation type="submission" date="2024-02" db="EMBL/GenBank/DDBJ databases">
        <title>Bacteria isolated from the canopy kelp, Nereocystis luetkeana.</title>
        <authorList>
            <person name="Pfister C.A."/>
            <person name="Younker I.T."/>
            <person name="Light S.H."/>
        </authorList>
    </citation>
    <scope>NUCLEOTIDE SEQUENCE [LARGE SCALE GENOMIC DNA]</scope>
    <source>
        <strain evidence="6 7">TI.1.05</strain>
    </source>
</reference>
<dbReference type="CDD" id="cd17535">
    <property type="entry name" value="REC_NarL-like"/>
    <property type="match status" value="1"/>
</dbReference>
<dbReference type="PRINTS" id="PR00038">
    <property type="entry name" value="HTHLUXR"/>
</dbReference>
<dbReference type="CDD" id="cd06170">
    <property type="entry name" value="LuxR_C_like"/>
    <property type="match status" value="1"/>
</dbReference>
<dbReference type="Pfam" id="PF00196">
    <property type="entry name" value="GerE"/>
    <property type="match status" value="1"/>
</dbReference>
<keyword evidence="2" id="KW-0238">DNA-binding</keyword>
<dbReference type="SUPFAM" id="SSF52172">
    <property type="entry name" value="CheY-like"/>
    <property type="match status" value="1"/>
</dbReference>
<gene>
    <name evidence="6" type="ORF">V6256_07025</name>
</gene>
<accession>A0ABU9GPX2</accession>
<sequence length="212" mass="23609">MNKIVIIDDHQLFLHGLKLTLENENNSVTTFDSPTKALASIKQIQPDLILMDLYMPEMSGLAMIKALTDTDLAYPVVIISACEDYYDLYSALQKGAMGFIPKSDTPEKMIDALDRVLEGELFLPPNVALEIDKIAELAIVNKQRFNLSERQLQILQLISEGKSNREIADILCISPDTVKFHQKGLYTSLSVSGSSSRLKAVEKALHFGLIKL</sequence>
<comment type="caution">
    <text evidence="6">The sequence shown here is derived from an EMBL/GenBank/DDBJ whole genome shotgun (WGS) entry which is preliminary data.</text>
</comment>
<name>A0ABU9GPX2_9GAMM</name>
<evidence type="ECO:0000256" key="3">
    <source>
        <dbReference type="PROSITE-ProRule" id="PRU00169"/>
    </source>
</evidence>
<evidence type="ECO:0000259" key="4">
    <source>
        <dbReference type="PROSITE" id="PS50043"/>
    </source>
</evidence>
<dbReference type="PROSITE" id="PS50110">
    <property type="entry name" value="RESPONSE_REGULATORY"/>
    <property type="match status" value="1"/>
</dbReference>
<proteinExistence type="predicted"/>
<dbReference type="Pfam" id="PF00072">
    <property type="entry name" value="Response_reg"/>
    <property type="match status" value="1"/>
</dbReference>
<dbReference type="RefSeq" id="WP_341597368.1">
    <property type="nucleotide sequence ID" value="NZ_JBAKAZ010000020.1"/>
</dbReference>
<dbReference type="InterPro" id="IPR051015">
    <property type="entry name" value="EvgA-like"/>
</dbReference>
<evidence type="ECO:0000259" key="5">
    <source>
        <dbReference type="PROSITE" id="PS50110"/>
    </source>
</evidence>
<feature type="domain" description="Response regulatory" evidence="5">
    <location>
        <begin position="3"/>
        <end position="117"/>
    </location>
</feature>
<dbReference type="InterPro" id="IPR016032">
    <property type="entry name" value="Sig_transdc_resp-reg_C-effctor"/>
</dbReference>
<dbReference type="Gene3D" id="3.40.50.2300">
    <property type="match status" value="1"/>
</dbReference>
<dbReference type="Gene3D" id="1.10.10.10">
    <property type="entry name" value="Winged helix-like DNA-binding domain superfamily/Winged helix DNA-binding domain"/>
    <property type="match status" value="1"/>
</dbReference>
<dbReference type="SMART" id="SM00448">
    <property type="entry name" value="REC"/>
    <property type="match status" value="1"/>
</dbReference>
<organism evidence="6 7">
    <name type="scientific">Psychromonas aquatilis</name>
    <dbReference type="NCBI Taxonomy" id="2005072"/>
    <lineage>
        <taxon>Bacteria</taxon>
        <taxon>Pseudomonadati</taxon>
        <taxon>Pseudomonadota</taxon>
        <taxon>Gammaproteobacteria</taxon>
        <taxon>Alteromonadales</taxon>
        <taxon>Psychromonadaceae</taxon>
        <taxon>Psychromonas</taxon>
    </lineage>
</organism>
<protein>
    <submittedName>
        <fullName evidence="6">Response regulator transcription factor</fullName>
    </submittedName>
</protein>
<dbReference type="InterPro" id="IPR011006">
    <property type="entry name" value="CheY-like_superfamily"/>
</dbReference>
<dbReference type="InterPro" id="IPR036388">
    <property type="entry name" value="WH-like_DNA-bd_sf"/>
</dbReference>
<dbReference type="InterPro" id="IPR001789">
    <property type="entry name" value="Sig_transdc_resp-reg_receiver"/>
</dbReference>
<evidence type="ECO:0000313" key="7">
    <source>
        <dbReference type="Proteomes" id="UP001369082"/>
    </source>
</evidence>
<dbReference type="InterPro" id="IPR000792">
    <property type="entry name" value="Tscrpt_reg_LuxR_C"/>
</dbReference>
<feature type="domain" description="HTH luxR-type" evidence="4">
    <location>
        <begin position="140"/>
        <end position="208"/>
    </location>
</feature>
<dbReference type="PANTHER" id="PTHR45566:SF1">
    <property type="entry name" value="HTH-TYPE TRANSCRIPTIONAL REGULATOR YHJB-RELATED"/>
    <property type="match status" value="1"/>
</dbReference>
<dbReference type="PANTHER" id="PTHR45566">
    <property type="entry name" value="HTH-TYPE TRANSCRIPTIONAL REGULATOR YHJB-RELATED"/>
    <property type="match status" value="1"/>
</dbReference>
<dbReference type="InterPro" id="IPR058245">
    <property type="entry name" value="NreC/VraR/RcsB-like_REC"/>
</dbReference>
<keyword evidence="7" id="KW-1185">Reference proteome</keyword>
<evidence type="ECO:0000313" key="6">
    <source>
        <dbReference type="EMBL" id="MEL0629357.1"/>
    </source>
</evidence>
<dbReference type="SMART" id="SM00421">
    <property type="entry name" value="HTH_LUXR"/>
    <property type="match status" value="1"/>
</dbReference>
<dbReference type="SUPFAM" id="SSF46894">
    <property type="entry name" value="C-terminal effector domain of the bipartite response regulators"/>
    <property type="match status" value="1"/>
</dbReference>